<dbReference type="eggNOG" id="COG1340">
    <property type="taxonomic scope" value="Bacteria"/>
</dbReference>
<keyword evidence="3" id="KW-1185">Reference proteome</keyword>
<name>D6ZDZ3_SEGRD</name>
<evidence type="ECO:0000313" key="2">
    <source>
        <dbReference type="EMBL" id="ADG97273.1"/>
    </source>
</evidence>
<dbReference type="HOGENOM" id="CLU_025057_2_1_11"/>
<dbReference type="InterPro" id="IPR029058">
    <property type="entry name" value="AB_hydrolase_fold"/>
</dbReference>
<evidence type="ECO:0000259" key="1">
    <source>
        <dbReference type="Pfam" id="PF06259"/>
    </source>
</evidence>
<gene>
    <name evidence="2" type="ordered locus">Srot_0794</name>
</gene>
<dbReference type="AlphaFoldDB" id="D6ZDZ3"/>
<dbReference type="RefSeq" id="WP_013137729.1">
    <property type="nucleotide sequence ID" value="NC_014168.1"/>
</dbReference>
<dbReference type="Pfam" id="PF06259">
    <property type="entry name" value="Abhydrolase_8"/>
    <property type="match status" value="1"/>
</dbReference>
<evidence type="ECO:0000313" key="3">
    <source>
        <dbReference type="Proteomes" id="UP000002247"/>
    </source>
</evidence>
<dbReference type="KEGG" id="srt:Srot_0794"/>
<feature type="domain" description="DUF1023" evidence="1">
    <location>
        <begin position="341"/>
        <end position="510"/>
    </location>
</feature>
<dbReference type="SUPFAM" id="SSF53474">
    <property type="entry name" value="alpha/beta-Hydrolases"/>
    <property type="match status" value="1"/>
</dbReference>
<sequence>MPVTKSFIEQGHKSLTPDLRLCASNHASKGQSLANMQKSLLGTVQQPSQNHQWTGKAEQAAEGRADRLGQEANAMSGDFTKVGTTLSSFADTVDRCCELANDAIQHVIGFDQVVPMEVSEDLKASDPHFDLAIAHAAFPDRMRKERTEALQKGQAAIDEYVRQMQDAATQAAQTIKDSFAHAADAVPAAEALGKRGHDIAKGIADGTIPLPTDPHVLHDLWMNLSEQEKDEIYKRYPDIGNHGGIPFADRDKYNRQELPKIAKRKNDELEAWERQHPDWKEGRNVPDWGADNLPQGGAAYQEWKAWKEHWNTLKHEADGYQKVQDTLNNASPPRLLGYIDDKGRAAVSINNPDKAKQNATYVPGTSDDIASMLGSDKRSLDMYNAALAQSHGQLAGGDVSVTTWIGYNPPMDLVRDSPYSSYAQAGAQGLIDFQAGLRASHEGPPSYNTVIGHSYGTTLIGAAATGGNHLDADAVVAVGSPGMFANDADGLNLNPGAKVFVGLAANDPIGTSVVSNHFGQNPDTWAHAYKFRTAPGDHSSYFSENSDGLNNMGAIIGGKTGGDGVTPEQ</sequence>
<dbReference type="Proteomes" id="UP000002247">
    <property type="component" value="Chromosome"/>
</dbReference>
<protein>
    <recommendedName>
        <fullName evidence="1">DUF1023 domain-containing protein</fullName>
    </recommendedName>
</protein>
<dbReference type="InterPro" id="IPR010427">
    <property type="entry name" value="DUF1023"/>
</dbReference>
<dbReference type="ESTHER" id="segrd-d6zdz3">
    <property type="family name" value="Duf_1023"/>
</dbReference>
<proteinExistence type="predicted"/>
<dbReference type="STRING" id="640132.Srot_0794"/>
<accession>D6ZDZ3</accession>
<reference evidence="2 3" key="1">
    <citation type="journal article" date="2010" name="Stand. Genomic Sci.">
        <title>Complete genome sequence of Segniliparus rotundus type strain (CDC 1076).</title>
        <authorList>
            <person name="Sikorski J."/>
            <person name="Lapidus A."/>
            <person name="Copeland A."/>
            <person name="Misra M."/>
            <person name="Glavina Del Rio T."/>
            <person name="Nolan M."/>
            <person name="Lucas S."/>
            <person name="Chen F."/>
            <person name="Tice H."/>
            <person name="Cheng J.F."/>
            <person name="Jando M."/>
            <person name="Schneider S."/>
            <person name="Bruce D."/>
            <person name="Goodwin L."/>
            <person name="Pitluck S."/>
            <person name="Liolios K."/>
            <person name="Mikhailova N."/>
            <person name="Pati A."/>
            <person name="Ivanova N."/>
            <person name="Mavromatis K."/>
            <person name="Chen A."/>
            <person name="Palaniappan K."/>
            <person name="Chertkov O."/>
            <person name="Land M."/>
            <person name="Hauser L."/>
            <person name="Chang Y.J."/>
            <person name="Jeffries C.D."/>
            <person name="Brettin T."/>
            <person name="Detter J.C."/>
            <person name="Han C."/>
            <person name="Rohde M."/>
            <person name="Goker M."/>
            <person name="Bristow J."/>
            <person name="Eisen J.A."/>
            <person name="Markowitz V."/>
            <person name="Hugenholtz P."/>
            <person name="Kyrpides N.C."/>
            <person name="Klenk H.P."/>
        </authorList>
    </citation>
    <scope>NUCLEOTIDE SEQUENCE [LARGE SCALE GENOMIC DNA]</scope>
    <source>
        <strain evidence="3">ATCC BAA-972 / CDC 1076 / CIP 108378 / DSM 44985 / JCM 13578</strain>
    </source>
</reference>
<organism evidence="2 3">
    <name type="scientific">Segniliparus rotundus (strain ATCC BAA-972 / CDC 1076 / CIP 108378 / DSM 44985 / JCM 13578)</name>
    <dbReference type="NCBI Taxonomy" id="640132"/>
    <lineage>
        <taxon>Bacteria</taxon>
        <taxon>Bacillati</taxon>
        <taxon>Actinomycetota</taxon>
        <taxon>Actinomycetes</taxon>
        <taxon>Mycobacteriales</taxon>
        <taxon>Segniliparaceae</taxon>
        <taxon>Segniliparus</taxon>
    </lineage>
</organism>
<dbReference type="EMBL" id="CP001958">
    <property type="protein sequence ID" value="ADG97273.1"/>
    <property type="molecule type" value="Genomic_DNA"/>
</dbReference>
<dbReference type="OrthoDB" id="5969911at2"/>